<name>A0ACD6BAV8_ANASC</name>
<gene>
    <name evidence="1" type="primary">AnPycC</name>
</gene>
<proteinExistence type="evidence at protein level"/>
<keyword evidence="1" id="KW-0002">3D-structure</keyword>
<accession>A0AAT8XUB1</accession>
<dbReference type="PDB" id="8JSZ">
    <property type="method" value="X-ray"/>
    <property type="resolution" value="1.83 A"/>
    <property type="chains" value="A/B=1-280"/>
</dbReference>
<protein>
    <submittedName>
        <fullName evidence="1">Uridylate cyclase</fullName>
        <ecNumber evidence="1">4.6.1.26</ecNumber>
    </submittedName>
</protein>
<sequence length="280" mass="32017">GMKPNQFLNSSFSIINEQIEIYERGVTTQKVNQIPKTDDIRIQSSDKPWHWLEIPDLICVFVDMKGSTQLSVTRQDRTMASAYQLFTNTAIQIFHDFDTPYIDIKGDGVFALFNSNQIYRALAATVTFKTFVKEVFTPKIKQKTKGIIVGGHYGIDQKTVLVRKIGLKVNQNRQDPYRYNEVWAGKPINMAAKLASLANIDELLVSDRYFNNLKSDFVLKSCGCTNGIPQENFSELWLPKNVTEENKFDFNKAYSLTSAWCPIHGRFYCQNILNLDNAKS</sequence>
<accession>A0ACD6BAV8</accession>
<organism evidence="1">
    <name type="scientific">Anabaena sp. (strain CA / ATCC 33047)</name>
    <dbReference type="NCBI Taxonomy" id="52271"/>
    <lineage>
        <taxon>Bacteria</taxon>
        <taxon>Bacillati</taxon>
        <taxon>Cyanobacteriota</taxon>
        <taxon>Cyanophyceae</taxon>
        <taxon>Nostocales</taxon>
        <taxon>Nostocaceae</taxon>
        <taxon>Anabaena</taxon>
    </lineage>
</organism>
<dbReference type="EC" id="4.6.1.26" evidence="1"/>
<evidence type="ECO:0000313" key="1">
    <source>
        <dbReference type="PDB" id="8JSZ"/>
    </source>
</evidence>
<reference evidence="1" key="1">
    <citation type="journal article" date="2024" name="Nat. Commun.">
        <title>Structural and functional characterization of cyclic pyrimidine-regulated anti-phage system.</title>
        <authorList>
            <person name="Hou M.H."/>
            <person name="Chen C.J."/>
            <person name="Yang C.S."/>
            <person name="Wang Y.C."/>
            <person name="Chen Y."/>
        </authorList>
    </citation>
    <scope>X-RAY CRYSTALLOGRAPHY (1.83 ANGSTROMS)</scope>
    <source>
        <strain evidence="1">ATCC 33047</strain>
    </source>
</reference>